<dbReference type="PRINTS" id="PR00081">
    <property type="entry name" value="GDHRDH"/>
</dbReference>
<name>A0A0U2W1B4_9BACL</name>
<keyword evidence="2" id="KW-0560">Oxidoreductase</keyword>
<dbReference type="GO" id="GO:0008206">
    <property type="term" value="P:bile acid metabolic process"/>
    <property type="evidence" value="ECO:0007669"/>
    <property type="project" value="UniProtKB-ARBA"/>
</dbReference>
<sequence>MEHKPLKDKAAVVTGAARGLGRGYALRLADLGAHVVVADLDLHSFTDFEMEKNQMTGETVVEEVRQRGVRSSGYEIDVTDAKACTALMEKAMDEFGRIDIVICNAGGGAGGLTESFASRLDMVQTRRIMERNLYGTIHTCMSASPFMKQQKSGKIVTVSSIAGLQGNVDGSYAHYGAAKAGIVGYTRYLAQELGPYGIQVNCIAPGYIATGRLNVQFEKIGKEKLESDTALKRLGTVEDCANVIQFLTTGLSDYVTGQVIPVCGGLIRG</sequence>
<dbReference type="Proteomes" id="UP000061660">
    <property type="component" value="Chromosome"/>
</dbReference>
<dbReference type="OrthoDB" id="9774430at2"/>
<dbReference type="PANTHER" id="PTHR42760">
    <property type="entry name" value="SHORT-CHAIN DEHYDROGENASES/REDUCTASES FAMILY MEMBER"/>
    <property type="match status" value="1"/>
</dbReference>
<evidence type="ECO:0000256" key="1">
    <source>
        <dbReference type="ARBA" id="ARBA00006484"/>
    </source>
</evidence>
<accession>A0A0U2W1B4</accession>
<comment type="similarity">
    <text evidence="1">Belongs to the short-chain dehydrogenases/reductases (SDR) family.</text>
</comment>
<dbReference type="InterPro" id="IPR036291">
    <property type="entry name" value="NAD(P)-bd_dom_sf"/>
</dbReference>
<dbReference type="FunFam" id="3.40.50.720:FF:000084">
    <property type="entry name" value="Short-chain dehydrogenase reductase"/>
    <property type="match status" value="1"/>
</dbReference>
<dbReference type="InterPro" id="IPR002347">
    <property type="entry name" value="SDR_fam"/>
</dbReference>
<dbReference type="RefSeq" id="WP_062407365.1">
    <property type="nucleotide sequence ID" value="NZ_BJCS01000002.1"/>
</dbReference>
<reference evidence="3 4" key="2">
    <citation type="journal article" date="2016" name="Genome Announc.">
        <title>Complete Genome Sequences of Two Interactive Moderate Thermophiles, Paenibacillus napthalenovorans 32O-Y and Paenibacillus sp. 32O-W.</title>
        <authorList>
            <person name="Butler R.R.III."/>
            <person name="Wang J."/>
            <person name="Stark B.C."/>
            <person name="Pombert J.F."/>
        </authorList>
    </citation>
    <scope>NUCLEOTIDE SEQUENCE [LARGE SCALE GENOMIC DNA]</scope>
    <source>
        <strain evidence="3 4">32O-Y</strain>
    </source>
</reference>
<dbReference type="GO" id="GO:0016616">
    <property type="term" value="F:oxidoreductase activity, acting on the CH-OH group of donors, NAD or NADP as acceptor"/>
    <property type="evidence" value="ECO:0007669"/>
    <property type="project" value="TreeGrafter"/>
</dbReference>
<reference evidence="4" key="1">
    <citation type="submission" date="2015-12" db="EMBL/GenBank/DDBJ databases">
        <title>Complete genome sequences of two moderately thermophilic Paenibacillus species.</title>
        <authorList>
            <person name="Butler R.III."/>
            <person name="Wang J."/>
            <person name="Stark B.C."/>
            <person name="Pombert J.-F."/>
        </authorList>
    </citation>
    <scope>NUCLEOTIDE SEQUENCE [LARGE SCALE GENOMIC DNA]</scope>
    <source>
        <strain evidence="4">32O-Y</strain>
    </source>
</reference>
<gene>
    <name evidence="3" type="ORF">IJ22_07830</name>
</gene>
<evidence type="ECO:0000313" key="3">
    <source>
        <dbReference type="EMBL" id="ALS21165.1"/>
    </source>
</evidence>
<dbReference type="KEGG" id="pnp:IJ22_07830"/>
<dbReference type="Gene3D" id="3.40.50.720">
    <property type="entry name" value="NAD(P)-binding Rossmann-like Domain"/>
    <property type="match status" value="1"/>
</dbReference>
<dbReference type="STRING" id="162209.IJ22_07830"/>
<evidence type="ECO:0000313" key="4">
    <source>
        <dbReference type="Proteomes" id="UP000061660"/>
    </source>
</evidence>
<dbReference type="Pfam" id="PF13561">
    <property type="entry name" value="adh_short_C2"/>
    <property type="match status" value="1"/>
</dbReference>
<dbReference type="PANTHER" id="PTHR42760:SF78">
    <property type="entry name" value="3-OXOACYL-[ACYL-CARRIER-PROTEIN] REDUCTASE [NADH]"/>
    <property type="match status" value="1"/>
</dbReference>
<organism evidence="3 4">
    <name type="scientific">Paenibacillus naphthalenovorans</name>
    <dbReference type="NCBI Taxonomy" id="162209"/>
    <lineage>
        <taxon>Bacteria</taxon>
        <taxon>Bacillati</taxon>
        <taxon>Bacillota</taxon>
        <taxon>Bacilli</taxon>
        <taxon>Bacillales</taxon>
        <taxon>Paenibacillaceae</taxon>
        <taxon>Paenibacillus</taxon>
    </lineage>
</organism>
<dbReference type="PRINTS" id="PR00080">
    <property type="entry name" value="SDRFAMILY"/>
</dbReference>
<proteinExistence type="inferred from homology"/>
<dbReference type="PATRIC" id="fig|162209.4.peg.836"/>
<keyword evidence="4" id="KW-1185">Reference proteome</keyword>
<evidence type="ECO:0000256" key="2">
    <source>
        <dbReference type="ARBA" id="ARBA00023002"/>
    </source>
</evidence>
<protein>
    <submittedName>
        <fullName evidence="3">3-oxoacyl-ACP reductase</fullName>
    </submittedName>
</protein>
<dbReference type="EMBL" id="CP013652">
    <property type="protein sequence ID" value="ALS21165.1"/>
    <property type="molecule type" value="Genomic_DNA"/>
</dbReference>
<dbReference type="AlphaFoldDB" id="A0A0U2W1B4"/>
<dbReference type="SUPFAM" id="SSF51735">
    <property type="entry name" value="NAD(P)-binding Rossmann-fold domains"/>
    <property type="match status" value="1"/>
</dbReference>